<dbReference type="InterPro" id="IPR029063">
    <property type="entry name" value="SAM-dependent_MTases_sf"/>
</dbReference>
<dbReference type="GO" id="GO:1904047">
    <property type="term" value="F:S-adenosyl-L-methionine binding"/>
    <property type="evidence" value="ECO:0007669"/>
    <property type="project" value="TreeGrafter"/>
</dbReference>
<dbReference type="GO" id="GO:0009307">
    <property type="term" value="P:DNA restriction-modification system"/>
    <property type="evidence" value="ECO:0007669"/>
    <property type="project" value="InterPro"/>
</dbReference>
<dbReference type="GO" id="GO:0006298">
    <property type="term" value="P:mismatch repair"/>
    <property type="evidence" value="ECO:0007669"/>
    <property type="project" value="TreeGrafter"/>
</dbReference>
<proteinExistence type="predicted"/>
<name>A0A6C0KBP3_9ZZZZ</name>
<protein>
    <recommendedName>
        <fullName evidence="5">Site-specific DNA-methyltransferase (adenine-specific)</fullName>
    </recommendedName>
</protein>
<dbReference type="GO" id="GO:0009007">
    <property type="term" value="F:site-specific DNA-methyltransferase (adenine-specific) activity"/>
    <property type="evidence" value="ECO:0007669"/>
    <property type="project" value="UniProtKB-EC"/>
</dbReference>
<organism evidence="4">
    <name type="scientific">viral metagenome</name>
    <dbReference type="NCBI Taxonomy" id="1070528"/>
    <lineage>
        <taxon>unclassified sequences</taxon>
        <taxon>metagenomes</taxon>
        <taxon>organismal metagenomes</taxon>
    </lineage>
</organism>
<keyword evidence="3" id="KW-0949">S-adenosyl-L-methionine</keyword>
<dbReference type="PANTHER" id="PTHR30481:SF2">
    <property type="entry name" value="SITE-SPECIFIC DNA-METHYLTRANSFERASE (ADENINE-SPECIFIC)"/>
    <property type="match status" value="1"/>
</dbReference>
<dbReference type="GO" id="GO:0032259">
    <property type="term" value="P:methylation"/>
    <property type="evidence" value="ECO:0007669"/>
    <property type="project" value="UniProtKB-KW"/>
</dbReference>
<dbReference type="PANTHER" id="PTHR30481">
    <property type="entry name" value="DNA ADENINE METHYLASE"/>
    <property type="match status" value="1"/>
</dbReference>
<accession>A0A6C0KBP3</accession>
<sequence>MPAATATPAMPAATATPAMPTATATANISPLRYPGGKTRACKVIENVIKEHFDIASYNTIISPFFGGGSFEFYMQNKYGLMLKVNDKFTPLYNFWKQVKTDKRALCEGLREIEAVSKEQFADYRKTIMGLDANILQQAIQYFVINRCSFSGSTLSGGFSLEASNKRFTQSSIDRIEALDLTNIDIYNEDFYDFIMNNASDADYASLLFLDPPYYLENKSNKLYGNNGDLHSGFNHLALFDLLKTRTNWVLTYNNCEYIRDLYKDFKIIDVKWSYCMNSTKASAEVIIIN</sequence>
<evidence type="ECO:0000256" key="3">
    <source>
        <dbReference type="ARBA" id="ARBA00022691"/>
    </source>
</evidence>
<dbReference type="Gene3D" id="3.40.50.150">
    <property type="entry name" value="Vaccinia Virus protein VP39"/>
    <property type="match status" value="2"/>
</dbReference>
<keyword evidence="2" id="KW-0808">Transferase</keyword>
<dbReference type="SUPFAM" id="SSF53335">
    <property type="entry name" value="S-adenosyl-L-methionine-dependent methyltransferases"/>
    <property type="match status" value="1"/>
</dbReference>
<evidence type="ECO:0000313" key="4">
    <source>
        <dbReference type="EMBL" id="QHU13604.1"/>
    </source>
</evidence>
<dbReference type="Pfam" id="PF02086">
    <property type="entry name" value="MethyltransfD12"/>
    <property type="match status" value="1"/>
</dbReference>
<dbReference type="InterPro" id="IPR012327">
    <property type="entry name" value="MeTrfase_D12"/>
</dbReference>
<reference evidence="4" key="1">
    <citation type="journal article" date="2020" name="Nature">
        <title>Giant virus diversity and host interactions through global metagenomics.</title>
        <authorList>
            <person name="Schulz F."/>
            <person name="Roux S."/>
            <person name="Paez-Espino D."/>
            <person name="Jungbluth S."/>
            <person name="Walsh D.A."/>
            <person name="Denef V.J."/>
            <person name="McMahon K.D."/>
            <person name="Konstantinidis K.T."/>
            <person name="Eloe-Fadrosh E.A."/>
            <person name="Kyrpides N.C."/>
            <person name="Woyke T."/>
        </authorList>
    </citation>
    <scope>NUCLEOTIDE SEQUENCE</scope>
    <source>
        <strain evidence="4">GVMAG-S-1101178-73</strain>
    </source>
</reference>
<evidence type="ECO:0000256" key="1">
    <source>
        <dbReference type="ARBA" id="ARBA00022603"/>
    </source>
</evidence>
<dbReference type="AlphaFoldDB" id="A0A6C0KBP3"/>
<keyword evidence="1" id="KW-0489">Methyltransferase</keyword>
<evidence type="ECO:0000256" key="2">
    <source>
        <dbReference type="ARBA" id="ARBA00022679"/>
    </source>
</evidence>
<evidence type="ECO:0008006" key="5">
    <source>
        <dbReference type="Google" id="ProtNLM"/>
    </source>
</evidence>
<dbReference type="EMBL" id="MN740822">
    <property type="protein sequence ID" value="QHU13604.1"/>
    <property type="molecule type" value="Genomic_DNA"/>
</dbReference>
<dbReference type="GO" id="GO:0043565">
    <property type="term" value="F:sequence-specific DNA binding"/>
    <property type="evidence" value="ECO:0007669"/>
    <property type="project" value="TreeGrafter"/>
</dbReference>